<dbReference type="EMBL" id="NUBY01000042">
    <property type="protein sequence ID" value="PEQ08028.1"/>
    <property type="molecule type" value="Genomic_DNA"/>
</dbReference>
<reference evidence="8 9" key="1">
    <citation type="submission" date="2017-09" db="EMBL/GenBank/DDBJ databases">
        <title>Large-scale bioinformatics analysis of Bacillus genomes uncovers conserved roles of natural products in bacterial physiology.</title>
        <authorList>
            <consortium name="Agbiome Team Llc"/>
            <person name="Bleich R.M."/>
            <person name="Grubbs K.J."/>
            <person name="Santa Maria K.C."/>
            <person name="Allen S.E."/>
            <person name="Farag S."/>
            <person name="Shank E.A."/>
            <person name="Bowers A."/>
        </authorList>
    </citation>
    <scope>NUCLEOTIDE SEQUENCE [LARGE SCALE GENOMIC DNA]</scope>
    <source>
        <strain evidence="8 9">AFS021349</strain>
    </source>
</reference>
<proteinExistence type="inferred from homology"/>
<keyword evidence="4 7" id="KW-0812">Transmembrane</keyword>
<evidence type="ECO:0000256" key="7">
    <source>
        <dbReference type="SAM" id="Phobius"/>
    </source>
</evidence>
<keyword evidence="5 7" id="KW-1133">Transmembrane helix</keyword>
<dbReference type="GO" id="GO:0005886">
    <property type="term" value="C:plasma membrane"/>
    <property type="evidence" value="ECO:0007669"/>
    <property type="project" value="UniProtKB-SubCell"/>
</dbReference>
<dbReference type="AlphaFoldDB" id="A0A2A8HG94"/>
<organism evidence="8 9">
    <name type="scientific">Bacillus toyonensis</name>
    <dbReference type="NCBI Taxonomy" id="155322"/>
    <lineage>
        <taxon>Bacteria</taxon>
        <taxon>Bacillati</taxon>
        <taxon>Bacillota</taxon>
        <taxon>Bacilli</taxon>
        <taxon>Bacillales</taxon>
        <taxon>Bacillaceae</taxon>
        <taxon>Bacillus</taxon>
        <taxon>Bacillus cereus group</taxon>
    </lineage>
</organism>
<gene>
    <name evidence="8" type="primary">essA</name>
    <name evidence="8" type="ORF">CN585_11530</name>
</gene>
<dbReference type="Pfam" id="PF10661">
    <property type="entry name" value="EssA"/>
    <property type="match status" value="1"/>
</dbReference>
<dbReference type="NCBIfam" id="TIGR03927">
    <property type="entry name" value="T7SS_EssA_Firm"/>
    <property type="match status" value="1"/>
</dbReference>
<keyword evidence="6 7" id="KW-0472">Membrane</keyword>
<protein>
    <submittedName>
        <fullName evidence="8">Type VII secretion protein EssA</fullName>
    </submittedName>
</protein>
<dbReference type="InterPro" id="IPR018920">
    <property type="entry name" value="EssA/YueC"/>
</dbReference>
<name>A0A2A8HG94_9BACI</name>
<dbReference type="RefSeq" id="WP_098226393.1">
    <property type="nucleotide sequence ID" value="NZ_NUBY01000042.1"/>
</dbReference>
<comment type="subcellular location">
    <subcellularLocation>
        <location evidence="1">Cell membrane</location>
        <topology evidence="1">Single-pass membrane protein</topology>
    </subcellularLocation>
</comment>
<sequence length="165" mass="18907">MIKQWSIVAKLSFLSILLLFVALPIRSAADSYLGDDGKIKFKVDRIEESDQEKNKEEHKETELDKASIELFSKDIEEEIQKKKEQKDMEALRDSLFIKQKENNSVKDMKNSLFSSEYVVRKSADEVASNETMNEKPIGTTIILLFGGGIVLICIGIYTVLRKSWR</sequence>
<feature type="transmembrane region" description="Helical" evidence="7">
    <location>
        <begin position="137"/>
        <end position="160"/>
    </location>
</feature>
<comment type="caution">
    <text evidence="8">The sequence shown here is derived from an EMBL/GenBank/DDBJ whole genome shotgun (WGS) entry which is preliminary data.</text>
</comment>
<evidence type="ECO:0000256" key="6">
    <source>
        <dbReference type="ARBA" id="ARBA00023136"/>
    </source>
</evidence>
<evidence type="ECO:0000256" key="1">
    <source>
        <dbReference type="ARBA" id="ARBA00004162"/>
    </source>
</evidence>
<comment type="similarity">
    <text evidence="2">Belongs to the EssA family.</text>
</comment>
<evidence type="ECO:0000256" key="4">
    <source>
        <dbReference type="ARBA" id="ARBA00022692"/>
    </source>
</evidence>
<evidence type="ECO:0000256" key="3">
    <source>
        <dbReference type="ARBA" id="ARBA00022475"/>
    </source>
</evidence>
<dbReference type="InterPro" id="IPR034026">
    <property type="entry name" value="EssA"/>
</dbReference>
<evidence type="ECO:0000256" key="2">
    <source>
        <dbReference type="ARBA" id="ARBA00008570"/>
    </source>
</evidence>
<dbReference type="Proteomes" id="UP000220841">
    <property type="component" value="Unassembled WGS sequence"/>
</dbReference>
<accession>A0A2A8HG94</accession>
<evidence type="ECO:0000313" key="8">
    <source>
        <dbReference type="EMBL" id="PEQ08028.1"/>
    </source>
</evidence>
<keyword evidence="3" id="KW-1003">Cell membrane</keyword>
<evidence type="ECO:0000313" key="9">
    <source>
        <dbReference type="Proteomes" id="UP000220841"/>
    </source>
</evidence>
<evidence type="ECO:0000256" key="5">
    <source>
        <dbReference type="ARBA" id="ARBA00022989"/>
    </source>
</evidence>